<proteinExistence type="predicted"/>
<reference evidence="1 2" key="1">
    <citation type="submission" date="2019-02" db="EMBL/GenBank/DDBJ databases">
        <title>Deep-cultivation of Planctomycetes and their phenomic and genomic characterization uncovers novel biology.</title>
        <authorList>
            <person name="Wiegand S."/>
            <person name="Jogler M."/>
            <person name="Boedeker C."/>
            <person name="Pinto D."/>
            <person name="Vollmers J."/>
            <person name="Rivas-Marin E."/>
            <person name="Kohn T."/>
            <person name="Peeters S.H."/>
            <person name="Heuer A."/>
            <person name="Rast P."/>
            <person name="Oberbeckmann S."/>
            <person name="Bunk B."/>
            <person name="Jeske O."/>
            <person name="Meyerdierks A."/>
            <person name="Storesund J.E."/>
            <person name="Kallscheuer N."/>
            <person name="Luecker S."/>
            <person name="Lage O.M."/>
            <person name="Pohl T."/>
            <person name="Merkel B.J."/>
            <person name="Hornburger P."/>
            <person name="Mueller R.-W."/>
            <person name="Bruemmer F."/>
            <person name="Labrenz M."/>
            <person name="Spormann A.M."/>
            <person name="Op den Camp H."/>
            <person name="Overmann J."/>
            <person name="Amann R."/>
            <person name="Jetten M.S.M."/>
            <person name="Mascher T."/>
            <person name="Medema M.H."/>
            <person name="Devos D.P."/>
            <person name="Kaster A.-K."/>
            <person name="Ovreas L."/>
            <person name="Rohde M."/>
            <person name="Galperin M.Y."/>
            <person name="Jogler C."/>
        </authorList>
    </citation>
    <scope>NUCLEOTIDE SEQUENCE [LARGE SCALE GENOMIC DNA]</scope>
    <source>
        <strain evidence="1 2">I41</strain>
    </source>
</reference>
<keyword evidence="2" id="KW-1185">Reference proteome</keyword>
<gene>
    <name evidence="1" type="ORF">I41_25830</name>
</gene>
<name>A0A517TYE3_9BACT</name>
<dbReference type="EMBL" id="CP036339">
    <property type="protein sequence ID" value="QDT73394.1"/>
    <property type="molecule type" value="Genomic_DNA"/>
</dbReference>
<evidence type="ECO:0000313" key="2">
    <source>
        <dbReference type="Proteomes" id="UP000317909"/>
    </source>
</evidence>
<organism evidence="1 2">
    <name type="scientific">Lacipirellula limnantheis</name>
    <dbReference type="NCBI Taxonomy" id="2528024"/>
    <lineage>
        <taxon>Bacteria</taxon>
        <taxon>Pseudomonadati</taxon>
        <taxon>Planctomycetota</taxon>
        <taxon>Planctomycetia</taxon>
        <taxon>Pirellulales</taxon>
        <taxon>Lacipirellulaceae</taxon>
        <taxon>Lacipirellula</taxon>
    </lineage>
</organism>
<dbReference type="AlphaFoldDB" id="A0A517TYE3"/>
<dbReference type="KEGG" id="llh:I41_25830"/>
<accession>A0A517TYE3</accession>
<evidence type="ECO:0000313" key="1">
    <source>
        <dbReference type="EMBL" id="QDT73394.1"/>
    </source>
</evidence>
<protein>
    <submittedName>
        <fullName evidence="1">Uncharacterized protein</fullName>
    </submittedName>
</protein>
<sequence>MAATIEHFCKACHSQHEFYLPEELTSVTQYRLEYTCPKTERRMSLDLDGNWNEFTPQVDEGSVIVRRVPW</sequence>
<dbReference type="Proteomes" id="UP000317909">
    <property type="component" value="Chromosome"/>
</dbReference>